<dbReference type="PANTHER" id="PTHR30443:SF0">
    <property type="entry name" value="PHOSPHOETHANOLAMINE TRANSFERASE EPTA"/>
    <property type="match status" value="1"/>
</dbReference>
<keyword evidence="12" id="KW-1185">Reference proteome</keyword>
<dbReference type="InterPro" id="IPR040423">
    <property type="entry name" value="PEA_transferase"/>
</dbReference>
<keyword evidence="2" id="KW-1003">Cell membrane</keyword>
<evidence type="ECO:0000256" key="1">
    <source>
        <dbReference type="ARBA" id="ARBA00004429"/>
    </source>
</evidence>
<comment type="subcellular location">
    <subcellularLocation>
        <location evidence="1">Cell inner membrane</location>
        <topology evidence="1">Multi-pass membrane protein</topology>
    </subcellularLocation>
</comment>
<feature type="domain" description="Sulfatase N-terminal" evidence="9">
    <location>
        <begin position="250"/>
        <end position="535"/>
    </location>
</feature>
<feature type="transmembrane region" description="Helical" evidence="8">
    <location>
        <begin position="27"/>
        <end position="51"/>
    </location>
</feature>
<dbReference type="CDD" id="cd16017">
    <property type="entry name" value="LptA"/>
    <property type="match status" value="1"/>
</dbReference>
<dbReference type="NCBIfam" id="NF028537">
    <property type="entry name" value="P_eth_NH2_trans"/>
    <property type="match status" value="1"/>
</dbReference>
<evidence type="ECO:0000259" key="9">
    <source>
        <dbReference type="Pfam" id="PF00884"/>
    </source>
</evidence>
<evidence type="ECO:0000256" key="2">
    <source>
        <dbReference type="ARBA" id="ARBA00022475"/>
    </source>
</evidence>
<dbReference type="InterPro" id="IPR012549">
    <property type="entry name" value="EptA-like_N"/>
</dbReference>
<feature type="transmembrane region" description="Helical" evidence="8">
    <location>
        <begin position="128"/>
        <end position="149"/>
    </location>
</feature>
<keyword evidence="6 8" id="KW-1133">Transmembrane helix</keyword>
<feature type="transmembrane region" description="Helical" evidence="8">
    <location>
        <begin position="161"/>
        <end position="183"/>
    </location>
</feature>
<evidence type="ECO:0000256" key="3">
    <source>
        <dbReference type="ARBA" id="ARBA00022519"/>
    </source>
</evidence>
<accession>A0ABP3FHC8</accession>
<protein>
    <submittedName>
        <fullName evidence="11">Phosphoethanolamine--lipid A transferase</fullName>
    </submittedName>
</protein>
<feature type="transmembrane region" description="Helical" evidence="8">
    <location>
        <begin position="82"/>
        <end position="102"/>
    </location>
</feature>
<dbReference type="Proteomes" id="UP001501787">
    <property type="component" value="Unassembled WGS sequence"/>
</dbReference>
<keyword evidence="5 8" id="KW-0812">Transmembrane</keyword>
<dbReference type="InterPro" id="IPR017850">
    <property type="entry name" value="Alkaline_phosphatase_core_sf"/>
</dbReference>
<dbReference type="SUPFAM" id="SSF53649">
    <property type="entry name" value="Alkaline phosphatase-like"/>
    <property type="match status" value="1"/>
</dbReference>
<comment type="caution">
    <text evidence="11">The sequence shown here is derived from an EMBL/GenBank/DDBJ whole genome shotgun (WGS) entry which is preliminary data.</text>
</comment>
<dbReference type="GO" id="GO:0016740">
    <property type="term" value="F:transferase activity"/>
    <property type="evidence" value="ECO:0007669"/>
    <property type="project" value="UniProtKB-KW"/>
</dbReference>
<keyword evidence="3" id="KW-0997">Cell inner membrane</keyword>
<dbReference type="PANTHER" id="PTHR30443">
    <property type="entry name" value="INNER MEMBRANE PROTEIN"/>
    <property type="match status" value="1"/>
</dbReference>
<dbReference type="InterPro" id="IPR058130">
    <property type="entry name" value="PEA_transf_C"/>
</dbReference>
<evidence type="ECO:0000256" key="4">
    <source>
        <dbReference type="ARBA" id="ARBA00022679"/>
    </source>
</evidence>
<keyword evidence="7 8" id="KW-0472">Membrane</keyword>
<feature type="domain" description="Phosphoethanolamine transferase N-terminal" evidence="10">
    <location>
        <begin position="68"/>
        <end position="217"/>
    </location>
</feature>
<proteinExistence type="predicted"/>
<name>A0ABP3FHC8_9GAMM</name>
<feature type="transmembrane region" description="Helical" evidence="8">
    <location>
        <begin position="57"/>
        <end position="75"/>
    </location>
</feature>
<evidence type="ECO:0000256" key="6">
    <source>
        <dbReference type="ARBA" id="ARBA00022989"/>
    </source>
</evidence>
<dbReference type="EMBL" id="BAAAFR010000001">
    <property type="protein sequence ID" value="GAA0315643.1"/>
    <property type="molecule type" value="Genomic_DNA"/>
</dbReference>
<evidence type="ECO:0000259" key="10">
    <source>
        <dbReference type="Pfam" id="PF08019"/>
    </source>
</evidence>
<evidence type="ECO:0000313" key="12">
    <source>
        <dbReference type="Proteomes" id="UP001501787"/>
    </source>
</evidence>
<evidence type="ECO:0000256" key="5">
    <source>
        <dbReference type="ARBA" id="ARBA00022692"/>
    </source>
</evidence>
<dbReference type="Gene3D" id="3.40.720.10">
    <property type="entry name" value="Alkaline Phosphatase, subunit A"/>
    <property type="match status" value="1"/>
</dbReference>
<dbReference type="Pfam" id="PF00884">
    <property type="entry name" value="Sulfatase"/>
    <property type="match status" value="1"/>
</dbReference>
<gene>
    <name evidence="11" type="ORF">GCM10009129_11170</name>
</gene>
<reference evidence="12" key="1">
    <citation type="journal article" date="2019" name="Int. J. Syst. Evol. Microbiol.">
        <title>The Global Catalogue of Microorganisms (GCM) 10K type strain sequencing project: providing services to taxonomists for standard genome sequencing and annotation.</title>
        <authorList>
            <consortium name="The Broad Institute Genomics Platform"/>
            <consortium name="The Broad Institute Genome Sequencing Center for Infectious Disease"/>
            <person name="Wu L."/>
            <person name="Ma J."/>
        </authorList>
    </citation>
    <scope>NUCLEOTIDE SEQUENCE [LARGE SCALE GENOMIC DNA]</scope>
    <source>
        <strain evidence="12">JCM 16343</strain>
    </source>
</reference>
<evidence type="ECO:0000256" key="8">
    <source>
        <dbReference type="SAM" id="Phobius"/>
    </source>
</evidence>
<evidence type="ECO:0000256" key="7">
    <source>
        <dbReference type="ARBA" id="ARBA00023136"/>
    </source>
</evidence>
<dbReference type="InterPro" id="IPR000917">
    <property type="entry name" value="Sulfatase_N"/>
</dbReference>
<organism evidence="11 12">
    <name type="scientific">Psychrobacter aestuarii</name>
    <dbReference type="NCBI Taxonomy" id="556327"/>
    <lineage>
        <taxon>Bacteria</taxon>
        <taxon>Pseudomonadati</taxon>
        <taxon>Pseudomonadota</taxon>
        <taxon>Gammaproteobacteria</taxon>
        <taxon>Moraxellales</taxon>
        <taxon>Moraxellaceae</taxon>
        <taxon>Psychrobacter</taxon>
    </lineage>
</organism>
<evidence type="ECO:0000313" key="11">
    <source>
        <dbReference type="EMBL" id="GAA0315643.1"/>
    </source>
</evidence>
<keyword evidence="4 11" id="KW-0808">Transferase</keyword>
<dbReference type="Pfam" id="PF08019">
    <property type="entry name" value="EptA_B_N"/>
    <property type="match status" value="1"/>
</dbReference>
<sequence>MRDDMTTQSPWLHKLSPAAHPMRMDTLIMLTALFLVASANISFFAHILAVYNIGDNIGFVLSTAGVLFGLMWLILQLLCYRFSYRVVLVAMVIIAAVCAYFTDTYGTVFDKNMLINGLQTDQAEASDLLAPAFFVRVLLLGIVPAFLIIKTKVELRPWKQAAIAKAVTMLAAVAVVGLCLLPFGDQYASFFRQHKPIRYYTTPITPVYSAFRLGKDSYDDATRPTSMIAHAGDAKKVMQAAASSASKPKLMVFVVGETARADHISLNGYPRDTMPRLAKEDNIYSFKQATACGTSTAYSVPCMFSYLNQADYDIDTADYNENVLDTLQRLGVTVIWRDNNSSSKGVADRVSYTDFKEPKTNPVCDVECRDVGMLTGMDKMVDTKAPKDTLIVLHQMGNHGPAYYKRYPSNFTHFTPVCESNELSQCDQQAVINGYDNALRYTDDFLAQTIDALKPYADKYDVMMVYMSDHGESLGENNIYLHGLPYQIAPDTQKHVPLIIWSPENNGIDSARLQAQTTQPISHDAITPSLLTFFDIQTKETAGAQTMFTYK</sequence>